<protein>
    <submittedName>
        <fullName evidence="1">Uncharacterized protein</fullName>
    </submittedName>
</protein>
<sequence length="189" mass="21925">MFIACTLPLPVEKTFIFDHHTITFDIIVTKGLFSIFFQVVDGTKHLLHLPSALQVNLPSLLFCLKKWLGIAPCRDQLSSLWGRLRIKLKKRLCGVFLLGKTISFHPPPEGPPPLMENDLKRPHEKFLVFVVFCQRILETGDETSCENRFLDPKTTRVEIQSSSKMKAKWELTKSVYQKEVFMQWSFKIF</sequence>
<gene>
    <name evidence="1" type="ORF">TNIN_240021</name>
</gene>
<accession>A0A8X6XDK8</accession>
<dbReference type="AlphaFoldDB" id="A0A8X6XDK8"/>
<keyword evidence="2" id="KW-1185">Reference proteome</keyword>
<name>A0A8X6XDK8_9ARAC</name>
<organism evidence="1 2">
    <name type="scientific">Trichonephila inaurata madagascariensis</name>
    <dbReference type="NCBI Taxonomy" id="2747483"/>
    <lineage>
        <taxon>Eukaryota</taxon>
        <taxon>Metazoa</taxon>
        <taxon>Ecdysozoa</taxon>
        <taxon>Arthropoda</taxon>
        <taxon>Chelicerata</taxon>
        <taxon>Arachnida</taxon>
        <taxon>Araneae</taxon>
        <taxon>Araneomorphae</taxon>
        <taxon>Entelegynae</taxon>
        <taxon>Araneoidea</taxon>
        <taxon>Nephilidae</taxon>
        <taxon>Trichonephila</taxon>
        <taxon>Trichonephila inaurata</taxon>
    </lineage>
</organism>
<dbReference type="Proteomes" id="UP000886998">
    <property type="component" value="Unassembled WGS sequence"/>
</dbReference>
<evidence type="ECO:0000313" key="1">
    <source>
        <dbReference type="EMBL" id="GFY51635.1"/>
    </source>
</evidence>
<dbReference type="EMBL" id="BMAV01008227">
    <property type="protein sequence ID" value="GFY51635.1"/>
    <property type="molecule type" value="Genomic_DNA"/>
</dbReference>
<reference evidence="1" key="1">
    <citation type="submission" date="2020-08" db="EMBL/GenBank/DDBJ databases">
        <title>Multicomponent nature underlies the extraordinary mechanical properties of spider dragline silk.</title>
        <authorList>
            <person name="Kono N."/>
            <person name="Nakamura H."/>
            <person name="Mori M."/>
            <person name="Yoshida Y."/>
            <person name="Ohtoshi R."/>
            <person name="Malay A.D."/>
            <person name="Moran D.A.P."/>
            <person name="Tomita M."/>
            <person name="Numata K."/>
            <person name="Arakawa K."/>
        </authorList>
    </citation>
    <scope>NUCLEOTIDE SEQUENCE</scope>
</reference>
<proteinExistence type="predicted"/>
<comment type="caution">
    <text evidence="1">The sequence shown here is derived from an EMBL/GenBank/DDBJ whole genome shotgun (WGS) entry which is preliminary data.</text>
</comment>
<evidence type="ECO:0000313" key="2">
    <source>
        <dbReference type="Proteomes" id="UP000886998"/>
    </source>
</evidence>